<dbReference type="Pfam" id="PF08782">
    <property type="entry name" value="c-SKI_SMAD_bind"/>
    <property type="match status" value="1"/>
</dbReference>
<name>A0A3Q4B8A5_MOLML</name>
<keyword evidence="4" id="KW-0175">Coiled coil</keyword>
<dbReference type="GO" id="GO:0005737">
    <property type="term" value="C:cytoplasm"/>
    <property type="evidence" value="ECO:0007669"/>
    <property type="project" value="TreeGrafter"/>
</dbReference>
<dbReference type="Proteomes" id="UP000261620">
    <property type="component" value="Unplaced"/>
</dbReference>
<feature type="compositionally biased region" description="Polar residues" evidence="5">
    <location>
        <begin position="461"/>
        <end position="475"/>
    </location>
</feature>
<dbReference type="CDD" id="cd21083">
    <property type="entry name" value="DHD_Ski"/>
    <property type="match status" value="1"/>
</dbReference>
<dbReference type="SUPFAM" id="SSF46955">
    <property type="entry name" value="Putative DNA-binding domain"/>
    <property type="match status" value="1"/>
</dbReference>
<feature type="region of interest" description="Disordered" evidence="5">
    <location>
        <begin position="289"/>
        <end position="477"/>
    </location>
</feature>
<reference evidence="7" key="1">
    <citation type="submission" date="2025-08" db="UniProtKB">
        <authorList>
            <consortium name="Ensembl"/>
        </authorList>
    </citation>
    <scope>IDENTIFICATION</scope>
</reference>
<dbReference type="SMART" id="SM01046">
    <property type="entry name" value="c-SKI_SMAD_bind"/>
    <property type="match status" value="1"/>
</dbReference>
<dbReference type="Ensembl" id="ENSMMOT00000014369.1">
    <property type="protein sequence ID" value="ENSMMOP00000014140.1"/>
    <property type="gene ID" value="ENSMMOG00000010824.1"/>
</dbReference>
<sequence>MEGTSFQPHPGLQQTLKQFHLSSMRSLGGPAAFSARWHQDSLFAKDGKSAEIMLALPAQTPPVMSGPLFIPSDRSTERCETVLEREPISCFVVGGEKRLCLPQILNSVLRDFSLQQINSVCDELHIYCSRCTADQLEILKVVGILPFSAPSCGLITQTDAERLCNALIYGGTYPPHCNKELGSLDLERTERSFKVYHECFGRCKGLFVPELYSGPGAACIQCMDCRLMFPPHKFVVHSHKRLENRTVHWGFDSANWRAYVLLDPDYNGREEKGHLEQLLKELKGKYDLSGKRSSRCRSPSPVPGKRSKFDKLQSPPAEKDQKPDWLQKSAHKDLKQVQLKQRPSAFRPWSPKAVQKEKSATQNEVERSYSKSHEMAPNLTLAPVAPPVHSRDSHIPGREPAAVSRPPQELHNGDTQSAAKPVPSSTTSRPDDTDTDGEIDVDDCEDRPVPMSAVASPPSACTNMSPTLTPQNGAQPQEGAVWLPGTVCPEIDGLRQMLYRGMDTKETREKVLQEIVRMRVKQEEKLAAAVHAKRSLQQELEFVRVAKKGRLREAIEAKRNLRKEIERLRVDWERKMRDAEESCGRLKRELERERQLRICDKGCEAERLRVKYSTQIEELHVQLQQAETDREQLRQELQQEREARQSLESIVKDLQTQLAMQADSSHPTEPKGASTDTHRQTAQHTKGS</sequence>
<dbReference type="Gene3D" id="3.10.260.20">
    <property type="entry name" value="Ski"/>
    <property type="match status" value="1"/>
</dbReference>
<dbReference type="InterPro" id="IPR023216">
    <property type="entry name" value="Tscrpt_reg_SKI_SnoN"/>
</dbReference>
<dbReference type="InterPro" id="IPR003380">
    <property type="entry name" value="SKI/SNO/DAC"/>
</dbReference>
<protein>
    <recommendedName>
        <fullName evidence="2">Ski oncogene</fullName>
    </recommendedName>
    <alternativeName>
        <fullName evidence="3">Proto-oncogene c-Ski</fullName>
    </alternativeName>
</protein>
<dbReference type="GO" id="GO:0030512">
    <property type="term" value="P:negative regulation of transforming growth factor beta receptor signaling pathway"/>
    <property type="evidence" value="ECO:0007669"/>
    <property type="project" value="TreeGrafter"/>
</dbReference>
<dbReference type="Pfam" id="PF02437">
    <property type="entry name" value="Ski_Sno_DHD"/>
    <property type="match status" value="1"/>
</dbReference>
<dbReference type="STRING" id="94237.ENSMMOP00000014140"/>
<dbReference type="GO" id="GO:0005667">
    <property type="term" value="C:transcription regulator complex"/>
    <property type="evidence" value="ECO:0007669"/>
    <property type="project" value="TreeGrafter"/>
</dbReference>
<proteinExistence type="inferred from homology"/>
<feature type="compositionally biased region" description="Low complexity" evidence="5">
    <location>
        <begin position="449"/>
        <end position="460"/>
    </location>
</feature>
<dbReference type="GO" id="GO:0000981">
    <property type="term" value="F:DNA-binding transcription factor activity, RNA polymerase II-specific"/>
    <property type="evidence" value="ECO:0007669"/>
    <property type="project" value="TreeGrafter"/>
</dbReference>
<evidence type="ECO:0000313" key="8">
    <source>
        <dbReference type="Proteomes" id="UP000261620"/>
    </source>
</evidence>
<dbReference type="Gene3D" id="3.10.390.10">
    <property type="entry name" value="SAND domain-like"/>
    <property type="match status" value="1"/>
</dbReference>
<feature type="region of interest" description="Disordered" evidence="5">
    <location>
        <begin position="658"/>
        <end position="688"/>
    </location>
</feature>
<dbReference type="InterPro" id="IPR037000">
    <property type="entry name" value="Ski_DNA-bd_sf"/>
</dbReference>
<dbReference type="InterPro" id="IPR014890">
    <property type="entry name" value="c-SKI_SMAD4-bd_dom"/>
</dbReference>
<dbReference type="GO" id="GO:0030514">
    <property type="term" value="P:negative regulation of BMP signaling pathway"/>
    <property type="evidence" value="ECO:0007669"/>
    <property type="project" value="TreeGrafter"/>
</dbReference>
<dbReference type="GO" id="GO:0000978">
    <property type="term" value="F:RNA polymerase II cis-regulatory region sequence-specific DNA binding"/>
    <property type="evidence" value="ECO:0007669"/>
    <property type="project" value="TreeGrafter"/>
</dbReference>
<dbReference type="InterPro" id="IPR010919">
    <property type="entry name" value="SAND-like_dom_sf"/>
</dbReference>
<dbReference type="AlphaFoldDB" id="A0A3Q4B8A5"/>
<dbReference type="GO" id="GO:0005634">
    <property type="term" value="C:nucleus"/>
    <property type="evidence" value="ECO:0007669"/>
    <property type="project" value="TreeGrafter"/>
</dbReference>
<evidence type="ECO:0000256" key="2">
    <source>
        <dbReference type="ARBA" id="ARBA00022369"/>
    </source>
</evidence>
<dbReference type="SUPFAM" id="SSF63763">
    <property type="entry name" value="SAND domain-like"/>
    <property type="match status" value="1"/>
</dbReference>
<feature type="compositionally biased region" description="Basic and acidic residues" evidence="5">
    <location>
        <begin position="354"/>
        <end position="374"/>
    </location>
</feature>
<reference evidence="7" key="2">
    <citation type="submission" date="2025-09" db="UniProtKB">
        <authorList>
            <consortium name="Ensembl"/>
        </authorList>
    </citation>
    <scope>IDENTIFICATION</scope>
</reference>
<dbReference type="InterPro" id="IPR047315">
    <property type="entry name" value="DHD_Ski"/>
</dbReference>
<dbReference type="PANTHER" id="PTHR10005:SF24">
    <property type="entry name" value="SKI ONCOGENE"/>
    <property type="match status" value="1"/>
</dbReference>
<dbReference type="PANTHER" id="PTHR10005">
    <property type="entry name" value="SKI ONCOGENE-RELATED"/>
    <property type="match status" value="1"/>
</dbReference>
<evidence type="ECO:0000313" key="7">
    <source>
        <dbReference type="Ensembl" id="ENSMMOP00000014140.1"/>
    </source>
</evidence>
<keyword evidence="8" id="KW-1185">Reference proteome</keyword>
<feature type="coiled-coil region" evidence="4">
    <location>
        <begin position="519"/>
        <end position="657"/>
    </location>
</feature>
<dbReference type="FunFam" id="3.10.260.20:FF:000002">
    <property type="entry name" value="SKI-like oncogene a"/>
    <property type="match status" value="1"/>
</dbReference>
<feature type="compositionally biased region" description="Basic and acidic residues" evidence="5">
    <location>
        <begin position="307"/>
        <end position="335"/>
    </location>
</feature>
<dbReference type="FunFam" id="3.10.390.10:FF:000002">
    <property type="entry name" value="Putative ski oncogene"/>
    <property type="match status" value="1"/>
</dbReference>
<evidence type="ECO:0000256" key="5">
    <source>
        <dbReference type="SAM" id="MobiDB-lite"/>
    </source>
</evidence>
<evidence type="ECO:0000256" key="3">
    <source>
        <dbReference type="ARBA" id="ARBA00032146"/>
    </source>
</evidence>
<feature type="domain" description="c-SKI SMAD4-binding" evidence="6">
    <location>
        <begin position="192"/>
        <end position="287"/>
    </location>
</feature>
<feature type="compositionally biased region" description="Polar residues" evidence="5">
    <location>
        <begin position="658"/>
        <end position="667"/>
    </location>
</feature>
<comment type="similarity">
    <text evidence="1">Belongs to the SKI family.</text>
</comment>
<dbReference type="OMA" id="DQGCEAE"/>
<feature type="compositionally biased region" description="Acidic residues" evidence="5">
    <location>
        <begin position="433"/>
        <end position="445"/>
    </location>
</feature>
<dbReference type="GO" id="GO:0000122">
    <property type="term" value="P:negative regulation of transcription by RNA polymerase II"/>
    <property type="evidence" value="ECO:0007669"/>
    <property type="project" value="TreeGrafter"/>
</dbReference>
<organism evidence="7 8">
    <name type="scientific">Mola mola</name>
    <name type="common">Ocean sunfish</name>
    <name type="synonym">Tetraodon mola</name>
    <dbReference type="NCBI Taxonomy" id="94237"/>
    <lineage>
        <taxon>Eukaryota</taxon>
        <taxon>Metazoa</taxon>
        <taxon>Chordata</taxon>
        <taxon>Craniata</taxon>
        <taxon>Vertebrata</taxon>
        <taxon>Euteleostomi</taxon>
        <taxon>Actinopterygii</taxon>
        <taxon>Neopterygii</taxon>
        <taxon>Teleostei</taxon>
        <taxon>Neoteleostei</taxon>
        <taxon>Acanthomorphata</taxon>
        <taxon>Eupercaria</taxon>
        <taxon>Tetraodontiformes</taxon>
        <taxon>Molidae</taxon>
        <taxon>Mola</taxon>
    </lineage>
</organism>
<dbReference type="GO" id="GO:0046332">
    <property type="term" value="F:SMAD binding"/>
    <property type="evidence" value="ECO:0007669"/>
    <property type="project" value="InterPro"/>
</dbReference>
<evidence type="ECO:0000256" key="1">
    <source>
        <dbReference type="ARBA" id="ARBA00009513"/>
    </source>
</evidence>
<dbReference type="InterPro" id="IPR009061">
    <property type="entry name" value="DNA-bd_dom_put_sf"/>
</dbReference>
<accession>A0A3Q4B8A5</accession>
<evidence type="ECO:0000256" key="4">
    <source>
        <dbReference type="SAM" id="Coils"/>
    </source>
</evidence>
<evidence type="ECO:0000259" key="6">
    <source>
        <dbReference type="SMART" id="SM01046"/>
    </source>
</evidence>